<dbReference type="InterPro" id="IPR050253">
    <property type="entry name" value="Seed_Storage-Functional"/>
</dbReference>
<evidence type="ECO:0000313" key="2">
    <source>
        <dbReference type="EMBL" id="KAG6789466.1"/>
    </source>
</evidence>
<reference evidence="2" key="1">
    <citation type="journal article" date="2020" name="bioRxiv">
        <title>Hybrid origin of Populus tomentosa Carr. identified through genome sequencing and phylogenomic analysis.</title>
        <authorList>
            <person name="An X."/>
            <person name="Gao K."/>
            <person name="Chen Z."/>
            <person name="Li J."/>
            <person name="Yang X."/>
            <person name="Yang X."/>
            <person name="Zhou J."/>
            <person name="Guo T."/>
            <person name="Zhao T."/>
            <person name="Huang S."/>
            <person name="Miao D."/>
            <person name="Khan W.U."/>
            <person name="Rao P."/>
            <person name="Ye M."/>
            <person name="Lei B."/>
            <person name="Liao W."/>
            <person name="Wang J."/>
            <person name="Ji L."/>
            <person name="Li Y."/>
            <person name="Guo B."/>
            <person name="Mustafa N.S."/>
            <person name="Li S."/>
            <person name="Yun Q."/>
            <person name="Keller S.R."/>
            <person name="Mao J."/>
            <person name="Zhang R."/>
            <person name="Strauss S.H."/>
        </authorList>
    </citation>
    <scope>NUCLEOTIDE SEQUENCE</scope>
    <source>
        <strain evidence="2">GM15</strain>
        <tissue evidence="2">Leaf</tissue>
    </source>
</reference>
<dbReference type="Pfam" id="PF00190">
    <property type="entry name" value="Cupin_1"/>
    <property type="match status" value="1"/>
</dbReference>
<evidence type="ECO:0000259" key="1">
    <source>
        <dbReference type="Pfam" id="PF00190"/>
    </source>
</evidence>
<sequence length="123" mass="14181">MYARVKAGDAFWVPGYFPFCHIAARSGSLEFFGFTTSARKNRLQLLIGATSILQTLRIPERAAAFCVSEERVKRVDRYGTARARLLYCLQQLQHHQMRRSRWPSFEALKVIKSFGNEMVMGFD</sequence>
<protein>
    <recommendedName>
        <fullName evidence="1">Cupin type-1 domain-containing protein</fullName>
    </recommendedName>
</protein>
<dbReference type="Proteomes" id="UP000886885">
    <property type="component" value="Chromosome 1D"/>
</dbReference>
<comment type="caution">
    <text evidence="2">The sequence shown here is derived from an EMBL/GenBank/DDBJ whole genome shotgun (WGS) entry which is preliminary data.</text>
</comment>
<dbReference type="InterPro" id="IPR006045">
    <property type="entry name" value="Cupin_1"/>
</dbReference>
<accession>A0A8X8AJK8</accession>
<name>A0A8X8AJK8_POPTO</name>
<dbReference type="EMBL" id="JAAWWB010000002">
    <property type="protein sequence ID" value="KAG6789466.1"/>
    <property type="molecule type" value="Genomic_DNA"/>
</dbReference>
<organism evidence="2 3">
    <name type="scientific">Populus tomentosa</name>
    <name type="common">Chinese white poplar</name>
    <dbReference type="NCBI Taxonomy" id="118781"/>
    <lineage>
        <taxon>Eukaryota</taxon>
        <taxon>Viridiplantae</taxon>
        <taxon>Streptophyta</taxon>
        <taxon>Embryophyta</taxon>
        <taxon>Tracheophyta</taxon>
        <taxon>Spermatophyta</taxon>
        <taxon>Magnoliopsida</taxon>
        <taxon>eudicotyledons</taxon>
        <taxon>Gunneridae</taxon>
        <taxon>Pentapetalae</taxon>
        <taxon>rosids</taxon>
        <taxon>fabids</taxon>
        <taxon>Malpighiales</taxon>
        <taxon>Salicaceae</taxon>
        <taxon>Saliceae</taxon>
        <taxon>Populus</taxon>
    </lineage>
</organism>
<dbReference type="OrthoDB" id="2019862at2759"/>
<dbReference type="AlphaFoldDB" id="A0A8X8AJK8"/>
<feature type="domain" description="Cupin type-1" evidence="1">
    <location>
        <begin position="3"/>
        <end position="73"/>
    </location>
</feature>
<proteinExistence type="predicted"/>
<dbReference type="PANTHER" id="PTHR31189:SF2">
    <property type="entry name" value="RMLC-LIKE CUPINS SUPERFAMILY PROTEIN"/>
    <property type="match status" value="1"/>
</dbReference>
<evidence type="ECO:0000313" key="3">
    <source>
        <dbReference type="Proteomes" id="UP000886885"/>
    </source>
</evidence>
<keyword evidence="3" id="KW-1185">Reference proteome</keyword>
<gene>
    <name evidence="2" type="ORF">POTOM_005564</name>
</gene>
<dbReference type="PANTHER" id="PTHR31189">
    <property type="entry name" value="OS03G0336100 PROTEIN-RELATED"/>
    <property type="match status" value="1"/>
</dbReference>